<name>A0A1H1PDP4_9ACTN</name>
<accession>A0A1H1PDP4</accession>
<dbReference type="AlphaFoldDB" id="A0A1H1PDP4"/>
<evidence type="ECO:0008006" key="4">
    <source>
        <dbReference type="Google" id="ProtNLM"/>
    </source>
</evidence>
<sequence>MINATAALGRLANEEHAYEHGHERPLRGYLAAMAVFAGGTGAVAALARMTGRQLPERIALTDVILGGVATHKFARILTKDAVTSPARAPFTQYEEPAGSAELNESPRKDSELRHGIGELVTCPFCLAPWIATGYVATLTFAPRVARAWSAVMTTVAISDALQHVYARIRTE</sequence>
<reference evidence="2 3" key="1">
    <citation type="submission" date="2016-10" db="EMBL/GenBank/DDBJ databases">
        <authorList>
            <person name="de Groot N.N."/>
        </authorList>
    </citation>
    <scope>NUCLEOTIDE SEQUENCE [LARGE SCALE GENOMIC DNA]</scope>
    <source>
        <strain evidence="2 3">DSM 22024</strain>
    </source>
</reference>
<gene>
    <name evidence="2" type="ORF">SAMN04489717_1605</name>
</gene>
<keyword evidence="1" id="KW-1133">Transmembrane helix</keyword>
<dbReference type="EMBL" id="LT629732">
    <property type="protein sequence ID" value="SDS09386.1"/>
    <property type="molecule type" value="Genomic_DNA"/>
</dbReference>
<dbReference type="RefSeq" id="WP_092657360.1">
    <property type="nucleotide sequence ID" value="NZ_LT629732.1"/>
</dbReference>
<evidence type="ECO:0000313" key="3">
    <source>
        <dbReference type="Proteomes" id="UP000198983"/>
    </source>
</evidence>
<evidence type="ECO:0000313" key="2">
    <source>
        <dbReference type="EMBL" id="SDS09386.1"/>
    </source>
</evidence>
<keyword evidence="1" id="KW-0812">Transmembrane</keyword>
<dbReference type="Pfam" id="PF07098">
    <property type="entry name" value="DUF1360"/>
    <property type="match status" value="1"/>
</dbReference>
<dbReference type="InterPro" id="IPR010773">
    <property type="entry name" value="Mycophage_PG1_Gp7"/>
</dbReference>
<feature type="transmembrane region" description="Helical" evidence="1">
    <location>
        <begin position="28"/>
        <end position="47"/>
    </location>
</feature>
<evidence type="ECO:0000256" key="1">
    <source>
        <dbReference type="SAM" id="Phobius"/>
    </source>
</evidence>
<keyword evidence="3" id="KW-1185">Reference proteome</keyword>
<proteinExistence type="predicted"/>
<protein>
    <recommendedName>
        <fullName evidence="4">DUF1360 domain-containing protein</fullName>
    </recommendedName>
</protein>
<organism evidence="2 3">
    <name type="scientific">Actinopolymorpha singaporensis</name>
    <dbReference type="NCBI Taxonomy" id="117157"/>
    <lineage>
        <taxon>Bacteria</taxon>
        <taxon>Bacillati</taxon>
        <taxon>Actinomycetota</taxon>
        <taxon>Actinomycetes</taxon>
        <taxon>Propionibacteriales</taxon>
        <taxon>Actinopolymorphaceae</taxon>
        <taxon>Actinopolymorpha</taxon>
    </lineage>
</organism>
<keyword evidence="1" id="KW-0472">Membrane</keyword>
<dbReference type="Proteomes" id="UP000198983">
    <property type="component" value="Chromosome I"/>
</dbReference>
<dbReference type="STRING" id="117157.SAMN04489717_1605"/>
<dbReference type="OrthoDB" id="4722315at2"/>